<keyword evidence="2" id="KW-1185">Reference proteome</keyword>
<name>A0ACC6A4R2_9BACI</name>
<protein>
    <submittedName>
        <fullName evidence="1">Uncharacterized protein</fullName>
    </submittedName>
</protein>
<accession>A0ACC6A4R2</accession>
<dbReference type="Proteomes" id="UP001202289">
    <property type="component" value="Unassembled WGS sequence"/>
</dbReference>
<organism evidence="1 2">
    <name type="scientific">Bacillus cytotoxicus</name>
    <dbReference type="NCBI Taxonomy" id="580165"/>
    <lineage>
        <taxon>Bacteria</taxon>
        <taxon>Bacillati</taxon>
        <taxon>Bacillota</taxon>
        <taxon>Bacilli</taxon>
        <taxon>Bacillales</taxon>
        <taxon>Bacillaceae</taxon>
        <taxon>Bacillus</taxon>
        <taxon>Bacillus cereus group</taxon>
    </lineage>
</organism>
<reference evidence="1" key="1">
    <citation type="submission" date="2022-05" db="EMBL/GenBank/DDBJ databases">
        <title>Comparative Genomics of Spacecraft Associated Microbes.</title>
        <authorList>
            <person name="Tran M.T."/>
            <person name="Wright A."/>
            <person name="Seuylemezian A."/>
            <person name="Eisen J."/>
            <person name="Coil D."/>
        </authorList>
    </citation>
    <scope>NUCLEOTIDE SEQUENCE</scope>
    <source>
        <strain evidence="1">FAIRING 10M-2.2</strain>
    </source>
</reference>
<evidence type="ECO:0000313" key="1">
    <source>
        <dbReference type="EMBL" id="MCM3735570.1"/>
    </source>
</evidence>
<proteinExistence type="predicted"/>
<evidence type="ECO:0000313" key="2">
    <source>
        <dbReference type="Proteomes" id="UP001202289"/>
    </source>
</evidence>
<sequence length="94" mass="11037">MTIKYDRLHDLVLPKDVDHANKLTDCMLKYMNNAFTAETSEKYERWCEEFDRCAHEFLLLRKAKEEHEVSKSYCVVIKGLQANGVNASLVKRKK</sequence>
<dbReference type="EMBL" id="JAMBOP010000006">
    <property type="protein sequence ID" value="MCM3735570.1"/>
    <property type="molecule type" value="Genomic_DNA"/>
</dbReference>
<gene>
    <name evidence="1" type="ORF">M3215_06995</name>
</gene>
<comment type="caution">
    <text evidence="1">The sequence shown here is derived from an EMBL/GenBank/DDBJ whole genome shotgun (WGS) entry which is preliminary data.</text>
</comment>